<dbReference type="RefSeq" id="WP_162645695.1">
    <property type="nucleotide sequence ID" value="NZ_CP048287.1"/>
</dbReference>
<sequence>MESQLSPQEAPRIRRTPLWKIWTCYVTAFLFTVLILASLIGAAGSLLPESWAEHFSIWDLFEFAGLGFLIVFFTRFIGGMWRSRSEDLKLGFTDFPNPFFDENFIQAPHFLRDEIEEMRGHLAEAIAEGKRAEKIVRSLNRHALEKEQVIEELSKKLTVLIRHHENASRLLGSAAYLSYMGDVWRSEMLNNILSECLTCLEKDQSDKSVSLFRVYGDELRIEHYIRISAASARKMRLKKGEGFAGMVWDIGESQYLPDISANPSFAGQLKPNDEYSSIVGVPIRINGEVLGVLCVQSEVLDGFSKQDLRTLRFYAHACSLIFVYDIMNSKMGSAEGVAQA</sequence>
<dbReference type="KEGG" id="prz:GZH47_32200"/>
<evidence type="ECO:0000256" key="1">
    <source>
        <dbReference type="SAM" id="Phobius"/>
    </source>
</evidence>
<proteinExistence type="predicted"/>
<dbReference type="Proteomes" id="UP000479114">
    <property type="component" value="Plasmid unnamed1"/>
</dbReference>
<organism evidence="3 4">
    <name type="scientific">Paenibacillus rhizovicinus</name>
    <dbReference type="NCBI Taxonomy" id="2704463"/>
    <lineage>
        <taxon>Bacteria</taxon>
        <taxon>Bacillati</taxon>
        <taxon>Bacillota</taxon>
        <taxon>Bacilli</taxon>
        <taxon>Bacillales</taxon>
        <taxon>Paenibacillaceae</taxon>
        <taxon>Paenibacillus</taxon>
    </lineage>
</organism>
<keyword evidence="4" id="KW-1185">Reference proteome</keyword>
<feature type="transmembrane region" description="Helical" evidence="1">
    <location>
        <begin position="21"/>
        <end position="43"/>
    </location>
</feature>
<reference evidence="3 4" key="1">
    <citation type="submission" date="2020-02" db="EMBL/GenBank/DDBJ databases">
        <title>Paenibacillus sp. nov., isolated from rhizosphere soil of tomato.</title>
        <authorList>
            <person name="Weon H.-Y."/>
            <person name="Lee S.A."/>
        </authorList>
    </citation>
    <scope>NUCLEOTIDE SEQUENCE [LARGE SCALE GENOMIC DNA]</scope>
    <source>
        <strain evidence="3 4">14171R-81</strain>
        <plasmid evidence="3 4">unnamed1</plasmid>
    </source>
</reference>
<dbReference type="InterPro" id="IPR029016">
    <property type="entry name" value="GAF-like_dom_sf"/>
</dbReference>
<evidence type="ECO:0000313" key="4">
    <source>
        <dbReference type="Proteomes" id="UP000479114"/>
    </source>
</evidence>
<evidence type="ECO:0000313" key="3">
    <source>
        <dbReference type="EMBL" id="QHW35549.1"/>
    </source>
</evidence>
<accession>A0A6C0PAN2</accession>
<dbReference type="InterPro" id="IPR003018">
    <property type="entry name" value="GAF"/>
</dbReference>
<keyword evidence="1" id="KW-0472">Membrane</keyword>
<feature type="domain" description="GAF" evidence="2">
    <location>
        <begin position="188"/>
        <end position="332"/>
    </location>
</feature>
<gene>
    <name evidence="3" type="ORF">GZH47_32200</name>
</gene>
<dbReference type="Pfam" id="PF13185">
    <property type="entry name" value="GAF_2"/>
    <property type="match status" value="1"/>
</dbReference>
<keyword evidence="3" id="KW-0614">Plasmid</keyword>
<dbReference type="AlphaFoldDB" id="A0A6C0PAN2"/>
<feature type="transmembrane region" description="Helical" evidence="1">
    <location>
        <begin position="55"/>
        <end position="77"/>
    </location>
</feature>
<dbReference type="SUPFAM" id="SSF55781">
    <property type="entry name" value="GAF domain-like"/>
    <property type="match status" value="1"/>
</dbReference>
<keyword evidence="1" id="KW-0812">Transmembrane</keyword>
<geneLocation type="plasmid" evidence="3 4">
    <name>unnamed1</name>
</geneLocation>
<keyword evidence="1" id="KW-1133">Transmembrane helix</keyword>
<protein>
    <submittedName>
        <fullName evidence="3">GAF domain-containing protein</fullName>
    </submittedName>
</protein>
<name>A0A6C0PAN2_9BACL</name>
<evidence type="ECO:0000259" key="2">
    <source>
        <dbReference type="SMART" id="SM00065"/>
    </source>
</evidence>
<dbReference type="EMBL" id="CP048287">
    <property type="protein sequence ID" value="QHW35549.1"/>
    <property type="molecule type" value="Genomic_DNA"/>
</dbReference>
<dbReference type="SMART" id="SM00065">
    <property type="entry name" value="GAF"/>
    <property type="match status" value="1"/>
</dbReference>
<dbReference type="Gene3D" id="3.30.450.40">
    <property type="match status" value="1"/>
</dbReference>